<name>A0A6J5MDG0_9CAUD</name>
<dbReference type="EMBL" id="LR796432">
    <property type="protein sequence ID" value="CAB4144221.1"/>
    <property type="molecule type" value="Genomic_DNA"/>
</dbReference>
<evidence type="ECO:0000313" key="1">
    <source>
        <dbReference type="EMBL" id="CAB4144221.1"/>
    </source>
</evidence>
<dbReference type="Gene3D" id="2.40.50.140">
    <property type="entry name" value="Nucleic acid-binding proteins"/>
    <property type="match status" value="1"/>
</dbReference>
<sequence length="186" mass="20105">MKLLIKNVRMAFPAIFEPEAFGDGDPAYGAKFIIDQSHPQLAEIRKAVVTAATEKWGEKAPGVLALLKDDKKVAWVEGPYRNKNGDIYDGFEGMYHLSTRNGGKAPVKPSVFDQQNRPVTQADGVVYSGCYVDASVEFYAQDNGYGRRINCSLRGVRKSGDGDSFGGGASASADEFGAPADLEDFV</sequence>
<gene>
    <name evidence="1" type="ORF">UFOVP468_17</name>
</gene>
<evidence type="ECO:0008006" key="2">
    <source>
        <dbReference type="Google" id="ProtNLM"/>
    </source>
</evidence>
<dbReference type="SUPFAM" id="SSF50249">
    <property type="entry name" value="Nucleic acid-binding proteins"/>
    <property type="match status" value="1"/>
</dbReference>
<reference evidence="1" key="1">
    <citation type="submission" date="2020-04" db="EMBL/GenBank/DDBJ databases">
        <authorList>
            <person name="Chiriac C."/>
            <person name="Salcher M."/>
            <person name="Ghai R."/>
            <person name="Kavagutti S V."/>
        </authorList>
    </citation>
    <scope>NUCLEOTIDE SEQUENCE</scope>
</reference>
<accession>A0A6J5MDG0</accession>
<dbReference type="Pfam" id="PF10991">
    <property type="entry name" value="Enc34_ssDNA-bd"/>
    <property type="match status" value="1"/>
</dbReference>
<proteinExistence type="predicted"/>
<dbReference type="InterPro" id="IPR012340">
    <property type="entry name" value="NA-bd_OB-fold"/>
</dbReference>
<protein>
    <recommendedName>
        <fullName evidence="2">DUF2815 family protein</fullName>
    </recommendedName>
</protein>
<organism evidence="1">
    <name type="scientific">uncultured Caudovirales phage</name>
    <dbReference type="NCBI Taxonomy" id="2100421"/>
    <lineage>
        <taxon>Viruses</taxon>
        <taxon>Duplodnaviria</taxon>
        <taxon>Heunggongvirae</taxon>
        <taxon>Uroviricota</taxon>
        <taxon>Caudoviricetes</taxon>
        <taxon>Peduoviridae</taxon>
        <taxon>Maltschvirus</taxon>
        <taxon>Maltschvirus maltsch</taxon>
    </lineage>
</organism>
<dbReference type="InterPro" id="IPR022595">
    <property type="entry name" value="Enc34_ssDNA-bd"/>
</dbReference>